<reference evidence="2" key="2">
    <citation type="submission" date="2018-02" db="UniProtKB">
        <authorList>
            <consortium name="EnsemblPlants"/>
        </authorList>
    </citation>
    <scope>IDENTIFICATION</scope>
    <source>
        <strain evidence="2">Williams 82</strain>
    </source>
</reference>
<dbReference type="EMBL" id="CM000849">
    <property type="protein sequence ID" value="KRH06699.1"/>
    <property type="molecule type" value="Genomic_DNA"/>
</dbReference>
<keyword evidence="3" id="KW-1185">Reference proteome</keyword>
<gene>
    <name evidence="1" type="ORF">GLYMA_16G040600</name>
</gene>
<reference evidence="1" key="3">
    <citation type="submission" date="2018-07" db="EMBL/GenBank/DDBJ databases">
        <title>WGS assembly of Glycine max.</title>
        <authorList>
            <person name="Schmutz J."/>
            <person name="Cannon S."/>
            <person name="Schlueter J."/>
            <person name="Ma J."/>
            <person name="Mitros T."/>
            <person name="Nelson W."/>
            <person name="Hyten D."/>
            <person name="Song Q."/>
            <person name="Thelen J."/>
            <person name="Cheng J."/>
            <person name="Xu D."/>
            <person name="Hellsten U."/>
            <person name="May G."/>
            <person name="Yu Y."/>
            <person name="Sakurai T."/>
            <person name="Umezawa T."/>
            <person name="Bhattacharyya M."/>
            <person name="Sandhu D."/>
            <person name="Valliyodan B."/>
            <person name="Lindquist E."/>
            <person name="Peto M."/>
            <person name="Grant D."/>
            <person name="Shu S."/>
            <person name="Goodstein D."/>
            <person name="Barry K."/>
            <person name="Futrell-Griggs M."/>
            <person name="Abernathy B."/>
            <person name="Du J."/>
            <person name="Tian Z."/>
            <person name="Zhu L."/>
            <person name="Gill N."/>
            <person name="Joshi T."/>
            <person name="Libault M."/>
            <person name="Sethuraman A."/>
            <person name="Zhang X."/>
            <person name="Shinozaki K."/>
            <person name="Nguyen H."/>
            <person name="Wing R."/>
            <person name="Cregan P."/>
            <person name="Specht J."/>
            <person name="Grimwood J."/>
            <person name="Rokhsar D."/>
            <person name="Stacey G."/>
            <person name="Shoemaker R."/>
            <person name="Jackson S."/>
        </authorList>
    </citation>
    <scope>NUCLEOTIDE SEQUENCE</scope>
    <source>
        <tissue evidence="1">Callus</tissue>
    </source>
</reference>
<dbReference type="PaxDb" id="3847-GLYMA16G04510.1"/>
<dbReference type="AlphaFoldDB" id="K7MF47"/>
<protein>
    <submittedName>
        <fullName evidence="1 2">Uncharacterized protein</fullName>
    </submittedName>
</protein>
<organism evidence="2">
    <name type="scientific">Glycine max</name>
    <name type="common">Soybean</name>
    <name type="synonym">Glycine hispida</name>
    <dbReference type="NCBI Taxonomy" id="3847"/>
    <lineage>
        <taxon>Eukaryota</taxon>
        <taxon>Viridiplantae</taxon>
        <taxon>Streptophyta</taxon>
        <taxon>Embryophyta</taxon>
        <taxon>Tracheophyta</taxon>
        <taxon>Spermatophyta</taxon>
        <taxon>Magnoliopsida</taxon>
        <taxon>eudicotyledons</taxon>
        <taxon>Gunneridae</taxon>
        <taxon>Pentapetalae</taxon>
        <taxon>rosids</taxon>
        <taxon>fabids</taxon>
        <taxon>Fabales</taxon>
        <taxon>Fabaceae</taxon>
        <taxon>Papilionoideae</taxon>
        <taxon>50 kb inversion clade</taxon>
        <taxon>NPAAA clade</taxon>
        <taxon>indigoferoid/millettioid clade</taxon>
        <taxon>Phaseoleae</taxon>
        <taxon>Glycine</taxon>
        <taxon>Glycine subgen. Soja</taxon>
    </lineage>
</organism>
<dbReference type="Proteomes" id="UP000008827">
    <property type="component" value="Chromosome 16"/>
</dbReference>
<proteinExistence type="predicted"/>
<dbReference type="HOGENOM" id="CLU_2817500_0_0_1"/>
<evidence type="ECO:0000313" key="3">
    <source>
        <dbReference type="Proteomes" id="UP000008827"/>
    </source>
</evidence>
<dbReference type="Gramene" id="KRH06699">
    <property type="protein sequence ID" value="KRH06699"/>
    <property type="gene ID" value="GLYMA_16G040600"/>
</dbReference>
<dbReference type="InParanoid" id="K7MF47"/>
<evidence type="ECO:0000313" key="2">
    <source>
        <dbReference type="EnsemblPlants" id="KRH06699"/>
    </source>
</evidence>
<dbReference type="EnsemblPlants" id="KRH06699">
    <property type="protein sequence ID" value="KRH06699"/>
    <property type="gene ID" value="GLYMA_16G040600"/>
</dbReference>
<reference evidence="1 2" key="1">
    <citation type="journal article" date="2010" name="Nature">
        <title>Genome sequence of the palaeopolyploid soybean.</title>
        <authorList>
            <person name="Schmutz J."/>
            <person name="Cannon S.B."/>
            <person name="Schlueter J."/>
            <person name="Ma J."/>
            <person name="Mitros T."/>
            <person name="Nelson W."/>
            <person name="Hyten D.L."/>
            <person name="Song Q."/>
            <person name="Thelen J.J."/>
            <person name="Cheng J."/>
            <person name="Xu D."/>
            <person name="Hellsten U."/>
            <person name="May G.D."/>
            <person name="Yu Y."/>
            <person name="Sakurai T."/>
            <person name="Umezawa T."/>
            <person name="Bhattacharyya M.K."/>
            <person name="Sandhu D."/>
            <person name="Valliyodan B."/>
            <person name="Lindquist E."/>
            <person name="Peto M."/>
            <person name="Grant D."/>
            <person name="Shu S."/>
            <person name="Goodstein D."/>
            <person name="Barry K."/>
            <person name="Futrell-Griggs M."/>
            <person name="Abernathy B."/>
            <person name="Du J."/>
            <person name="Tian Z."/>
            <person name="Zhu L."/>
            <person name="Gill N."/>
            <person name="Joshi T."/>
            <person name="Libault M."/>
            <person name="Sethuraman A."/>
            <person name="Zhang X.-C."/>
            <person name="Shinozaki K."/>
            <person name="Nguyen H.T."/>
            <person name="Wing R.A."/>
            <person name="Cregan P."/>
            <person name="Specht J."/>
            <person name="Grimwood J."/>
            <person name="Rokhsar D."/>
            <person name="Stacey G."/>
            <person name="Shoemaker R.C."/>
            <person name="Jackson S.A."/>
        </authorList>
    </citation>
    <scope>NUCLEOTIDE SEQUENCE [LARGE SCALE GENOMIC DNA]</scope>
    <source>
        <strain evidence="2">cv. Williams 82</strain>
        <tissue evidence="1">Callus</tissue>
    </source>
</reference>
<sequence>MTKQMVDFCHFFYTHYLVFLLGKALENSDIQVVWYFIKETNPLYINDFVYFFLVYSCIELEQCMDNP</sequence>
<name>K7MF47_SOYBN</name>
<accession>K7MF47</accession>
<evidence type="ECO:0000313" key="1">
    <source>
        <dbReference type="EMBL" id="KRH06699.1"/>
    </source>
</evidence>